<dbReference type="EMBL" id="BGZK01002066">
    <property type="protein sequence ID" value="GBP90204.1"/>
    <property type="molecule type" value="Genomic_DNA"/>
</dbReference>
<gene>
    <name evidence="1" type="ORF">EVAR_49728_1</name>
</gene>
<protein>
    <submittedName>
        <fullName evidence="1">Uncharacterized protein</fullName>
    </submittedName>
</protein>
<proteinExistence type="predicted"/>
<evidence type="ECO:0000313" key="2">
    <source>
        <dbReference type="Proteomes" id="UP000299102"/>
    </source>
</evidence>
<sequence length="97" mass="10906">MEAGNIVSQERGIVVTVFDIEKKVECQYLTDSFQNQCTNSIQPTDQHYLDGVNRVVAQLPYSPPNDNVSPSTADKLNPCITDLKRLMISRLPEDSHK</sequence>
<name>A0A4C1ZSQ6_EUMVA</name>
<comment type="caution">
    <text evidence="1">The sequence shown here is derived from an EMBL/GenBank/DDBJ whole genome shotgun (WGS) entry which is preliminary data.</text>
</comment>
<reference evidence="1 2" key="1">
    <citation type="journal article" date="2019" name="Commun. Biol.">
        <title>The bagworm genome reveals a unique fibroin gene that provides high tensile strength.</title>
        <authorList>
            <person name="Kono N."/>
            <person name="Nakamura H."/>
            <person name="Ohtoshi R."/>
            <person name="Tomita M."/>
            <person name="Numata K."/>
            <person name="Arakawa K."/>
        </authorList>
    </citation>
    <scope>NUCLEOTIDE SEQUENCE [LARGE SCALE GENOMIC DNA]</scope>
</reference>
<organism evidence="1 2">
    <name type="scientific">Eumeta variegata</name>
    <name type="common">Bagworm moth</name>
    <name type="synonym">Eumeta japonica</name>
    <dbReference type="NCBI Taxonomy" id="151549"/>
    <lineage>
        <taxon>Eukaryota</taxon>
        <taxon>Metazoa</taxon>
        <taxon>Ecdysozoa</taxon>
        <taxon>Arthropoda</taxon>
        <taxon>Hexapoda</taxon>
        <taxon>Insecta</taxon>
        <taxon>Pterygota</taxon>
        <taxon>Neoptera</taxon>
        <taxon>Endopterygota</taxon>
        <taxon>Lepidoptera</taxon>
        <taxon>Glossata</taxon>
        <taxon>Ditrysia</taxon>
        <taxon>Tineoidea</taxon>
        <taxon>Psychidae</taxon>
        <taxon>Oiketicinae</taxon>
        <taxon>Eumeta</taxon>
    </lineage>
</organism>
<dbReference type="AlphaFoldDB" id="A0A4C1ZSQ6"/>
<accession>A0A4C1ZSQ6</accession>
<evidence type="ECO:0000313" key="1">
    <source>
        <dbReference type="EMBL" id="GBP90204.1"/>
    </source>
</evidence>
<keyword evidence="2" id="KW-1185">Reference proteome</keyword>
<dbReference type="Proteomes" id="UP000299102">
    <property type="component" value="Unassembled WGS sequence"/>
</dbReference>